<dbReference type="FunFam" id="1.10.510.10:FF:000624">
    <property type="entry name" value="Mitogen-activated protein kinase"/>
    <property type="match status" value="1"/>
</dbReference>
<dbReference type="EMBL" id="JNBS01001183">
    <property type="protein sequence ID" value="OQS02218.1"/>
    <property type="molecule type" value="Genomic_DNA"/>
</dbReference>
<dbReference type="SUPFAM" id="SSF56112">
    <property type="entry name" value="Protein kinase-like (PK-like)"/>
    <property type="match status" value="1"/>
</dbReference>
<evidence type="ECO:0000256" key="5">
    <source>
        <dbReference type="ARBA" id="ARBA00022741"/>
    </source>
</evidence>
<keyword evidence="4" id="KW-0808">Transferase</keyword>
<dbReference type="InterPro" id="IPR008271">
    <property type="entry name" value="Ser/Thr_kinase_AS"/>
</dbReference>
<comment type="catalytic activity">
    <reaction evidence="12">
        <text>L-threonyl-[protein] + ATP = O-phospho-L-threonyl-[protein] + ADP + H(+)</text>
        <dbReference type="Rhea" id="RHEA:46608"/>
        <dbReference type="Rhea" id="RHEA-COMP:11060"/>
        <dbReference type="Rhea" id="RHEA-COMP:11605"/>
        <dbReference type="ChEBI" id="CHEBI:15378"/>
        <dbReference type="ChEBI" id="CHEBI:30013"/>
        <dbReference type="ChEBI" id="CHEBI:30616"/>
        <dbReference type="ChEBI" id="CHEBI:61977"/>
        <dbReference type="ChEBI" id="CHEBI:456216"/>
        <dbReference type="EC" id="2.7.11.22"/>
    </reaction>
</comment>
<reference evidence="17 18" key="1">
    <citation type="journal article" date="2014" name="Genome Biol. Evol.">
        <title>The secreted proteins of Achlya hypogyna and Thraustotheca clavata identify the ancestral oomycete secretome and reveal gene acquisitions by horizontal gene transfer.</title>
        <authorList>
            <person name="Misner I."/>
            <person name="Blouin N."/>
            <person name="Leonard G."/>
            <person name="Richards T.A."/>
            <person name="Lane C.E."/>
        </authorList>
    </citation>
    <scope>NUCLEOTIDE SEQUENCE [LARGE SCALE GENOMIC DNA]</scope>
    <source>
        <strain evidence="17 18">ATCC 34112</strain>
    </source>
</reference>
<keyword evidence="7 14" id="KW-0067">ATP-binding</keyword>
<dbReference type="Proteomes" id="UP000243217">
    <property type="component" value="Unassembled WGS sequence"/>
</dbReference>
<dbReference type="Pfam" id="PF00069">
    <property type="entry name" value="Pkinase"/>
    <property type="match status" value="1"/>
</dbReference>
<evidence type="ECO:0000256" key="7">
    <source>
        <dbReference type="ARBA" id="ARBA00022840"/>
    </source>
</evidence>
<dbReference type="AlphaFoldDB" id="A0A1V9ZW17"/>
<dbReference type="InterPro" id="IPR050108">
    <property type="entry name" value="CDK"/>
</dbReference>
<gene>
    <name evidence="17" type="ORF">THRCLA_21475</name>
</gene>
<dbReference type="InterPro" id="IPR000719">
    <property type="entry name" value="Prot_kinase_dom"/>
</dbReference>
<keyword evidence="3 15" id="KW-0723">Serine/threonine-protein kinase</keyword>
<dbReference type="PANTHER" id="PTHR24056">
    <property type="entry name" value="CELL DIVISION PROTEIN KINASE"/>
    <property type="match status" value="1"/>
</dbReference>
<keyword evidence="6 17" id="KW-0418">Kinase</keyword>
<dbReference type="PROSITE" id="PS50011">
    <property type="entry name" value="PROTEIN_KINASE_DOM"/>
    <property type="match status" value="1"/>
</dbReference>
<dbReference type="InterPro" id="IPR011009">
    <property type="entry name" value="Kinase-like_dom_sf"/>
</dbReference>
<feature type="binding site" evidence="14">
    <location>
        <position position="36"/>
    </location>
    <ligand>
        <name>ATP</name>
        <dbReference type="ChEBI" id="CHEBI:30616"/>
    </ligand>
</feature>
<sequence length="333" mass="38074">MPFEETYELLDRIGNGNFGEVHRIRELATGRVFALKRLRVNGDVEKLQLIPPAAFNELQALQKLSHRNIVQLIEVVPQGAGIGLVLEYMEMDLAQMMVRCDTLLAQQDIKSIMQMLLKGVEYCHGNGVMHRDIKPSNLLFDQHGVLKLGDFGLATVYTGTKREYNHAVATRWYRAPELLFGSREYNYSVDMWSVGVVFAELLQHAPFFPGVNDIDQIFRVFQVLGSPSWIGMQMLPDFHKVCFPQFKPICLKKHLPEASDDALDLMTKLLYYDPHNRLTAKQALQHKYFEVYPEPLKSVCFRQISDVLQNKLNDLMLGCGENSHGLILDVSYL</sequence>
<evidence type="ECO:0000256" key="10">
    <source>
        <dbReference type="ARBA" id="ARBA00041902"/>
    </source>
</evidence>
<dbReference type="STRING" id="74557.A0A1V9ZW17"/>
<evidence type="ECO:0000256" key="11">
    <source>
        <dbReference type="ARBA" id="ARBA00042858"/>
    </source>
</evidence>
<comment type="caution">
    <text evidence="17">The sequence shown here is derived from an EMBL/GenBank/DDBJ whole genome shotgun (WGS) entry which is preliminary data.</text>
</comment>
<evidence type="ECO:0000256" key="1">
    <source>
        <dbReference type="ARBA" id="ARBA00006485"/>
    </source>
</evidence>
<dbReference type="SMART" id="SM00220">
    <property type="entry name" value="S_TKc"/>
    <property type="match status" value="1"/>
</dbReference>
<evidence type="ECO:0000256" key="4">
    <source>
        <dbReference type="ARBA" id="ARBA00022679"/>
    </source>
</evidence>
<evidence type="ECO:0000256" key="13">
    <source>
        <dbReference type="ARBA" id="ARBA00048367"/>
    </source>
</evidence>
<accession>A0A1V9ZW17</accession>
<evidence type="ECO:0000259" key="16">
    <source>
        <dbReference type="PROSITE" id="PS50011"/>
    </source>
</evidence>
<dbReference type="GO" id="GO:0005634">
    <property type="term" value="C:nucleus"/>
    <property type="evidence" value="ECO:0007669"/>
    <property type="project" value="TreeGrafter"/>
</dbReference>
<evidence type="ECO:0000256" key="9">
    <source>
        <dbReference type="ARBA" id="ARBA00039612"/>
    </source>
</evidence>
<name>A0A1V9ZW17_9STRA</name>
<dbReference type="GO" id="GO:0005524">
    <property type="term" value="F:ATP binding"/>
    <property type="evidence" value="ECO:0007669"/>
    <property type="project" value="UniProtKB-UniRule"/>
</dbReference>
<proteinExistence type="inferred from homology"/>
<evidence type="ECO:0000256" key="12">
    <source>
        <dbReference type="ARBA" id="ARBA00047811"/>
    </source>
</evidence>
<protein>
    <recommendedName>
        <fullName evidence="9">Cyclin-dependent kinase 2 homolog</fullName>
        <ecNumber evidence="2">2.7.11.22</ecNumber>
    </recommendedName>
    <alternativeName>
        <fullName evidence="10">Cell division control protein 2 homolog</fullName>
    </alternativeName>
    <alternativeName>
        <fullName evidence="11">cdc2-related kinase 2</fullName>
    </alternativeName>
</protein>
<evidence type="ECO:0000256" key="6">
    <source>
        <dbReference type="ARBA" id="ARBA00022777"/>
    </source>
</evidence>
<dbReference type="InterPro" id="IPR017441">
    <property type="entry name" value="Protein_kinase_ATP_BS"/>
</dbReference>
<comment type="similarity">
    <text evidence="1">Belongs to the protein kinase superfamily. CMGC Ser/Thr protein kinase family. CDC2/CDKX subfamily.</text>
</comment>
<feature type="domain" description="Protein kinase" evidence="16">
    <location>
        <begin position="7"/>
        <end position="289"/>
    </location>
</feature>
<keyword evidence="5 14" id="KW-0547">Nucleotide-binding</keyword>
<evidence type="ECO:0000256" key="15">
    <source>
        <dbReference type="RuleBase" id="RU000304"/>
    </source>
</evidence>
<dbReference type="PANTHER" id="PTHR24056:SF171">
    <property type="entry name" value="CYCLIN-DEPENDENT KINASE 20"/>
    <property type="match status" value="1"/>
</dbReference>
<dbReference type="Gene3D" id="3.30.200.20">
    <property type="entry name" value="Phosphorylase Kinase, domain 1"/>
    <property type="match status" value="1"/>
</dbReference>
<evidence type="ECO:0000256" key="14">
    <source>
        <dbReference type="PROSITE-ProRule" id="PRU10141"/>
    </source>
</evidence>
<evidence type="ECO:0000256" key="3">
    <source>
        <dbReference type="ARBA" id="ARBA00022527"/>
    </source>
</evidence>
<dbReference type="GO" id="GO:0004693">
    <property type="term" value="F:cyclin-dependent protein serine/threonine kinase activity"/>
    <property type="evidence" value="ECO:0007669"/>
    <property type="project" value="UniProtKB-EC"/>
</dbReference>
<dbReference type="EC" id="2.7.11.22" evidence="2"/>
<evidence type="ECO:0000256" key="2">
    <source>
        <dbReference type="ARBA" id="ARBA00012425"/>
    </source>
</evidence>
<organism evidence="17 18">
    <name type="scientific">Thraustotheca clavata</name>
    <dbReference type="NCBI Taxonomy" id="74557"/>
    <lineage>
        <taxon>Eukaryota</taxon>
        <taxon>Sar</taxon>
        <taxon>Stramenopiles</taxon>
        <taxon>Oomycota</taxon>
        <taxon>Saprolegniomycetes</taxon>
        <taxon>Saprolegniales</taxon>
        <taxon>Achlyaceae</taxon>
        <taxon>Thraustotheca</taxon>
    </lineage>
</organism>
<evidence type="ECO:0000313" key="17">
    <source>
        <dbReference type="EMBL" id="OQS02218.1"/>
    </source>
</evidence>
<dbReference type="OrthoDB" id="1732493at2759"/>
<dbReference type="PROSITE" id="PS00107">
    <property type="entry name" value="PROTEIN_KINASE_ATP"/>
    <property type="match status" value="1"/>
</dbReference>
<dbReference type="Gene3D" id="1.10.510.10">
    <property type="entry name" value="Transferase(Phosphotransferase) domain 1"/>
    <property type="match status" value="1"/>
</dbReference>
<comment type="catalytic activity">
    <reaction evidence="13">
        <text>L-seryl-[protein] + ATP = O-phospho-L-seryl-[protein] + ADP + H(+)</text>
        <dbReference type="Rhea" id="RHEA:17989"/>
        <dbReference type="Rhea" id="RHEA-COMP:9863"/>
        <dbReference type="Rhea" id="RHEA-COMP:11604"/>
        <dbReference type="ChEBI" id="CHEBI:15378"/>
        <dbReference type="ChEBI" id="CHEBI:29999"/>
        <dbReference type="ChEBI" id="CHEBI:30616"/>
        <dbReference type="ChEBI" id="CHEBI:83421"/>
        <dbReference type="ChEBI" id="CHEBI:456216"/>
        <dbReference type="EC" id="2.7.11.22"/>
    </reaction>
</comment>
<keyword evidence="18" id="KW-1185">Reference proteome</keyword>
<comment type="subunit">
    <text evidence="8">May form a complex composed of at least the catalytic subunit CRK2 and a cyclin.</text>
</comment>
<evidence type="ECO:0000256" key="8">
    <source>
        <dbReference type="ARBA" id="ARBA00038543"/>
    </source>
</evidence>
<evidence type="ECO:0000313" key="18">
    <source>
        <dbReference type="Proteomes" id="UP000243217"/>
    </source>
</evidence>
<dbReference type="PROSITE" id="PS00108">
    <property type="entry name" value="PROTEIN_KINASE_ST"/>
    <property type="match status" value="1"/>
</dbReference>